<dbReference type="SUPFAM" id="SSF53254">
    <property type="entry name" value="Phosphoglycerate mutase-like"/>
    <property type="match status" value="1"/>
</dbReference>
<dbReference type="GO" id="GO:0070297">
    <property type="term" value="P:regulation of phosphorelay signal transduction system"/>
    <property type="evidence" value="ECO:0007669"/>
    <property type="project" value="TreeGrafter"/>
</dbReference>
<sequence>MHRIVLLRHGDTEWASTGRHTGPTDIPLTDLGRTQARAAGRALAHLDLRDPLVISSPRMRALDTAELAGLTVDRAWDAVAEWDYGDYEGLTTPQIRTRAPDWTVWTHPCPGGEQTDHILARADLVLSVAHSQLTRRDVVVVGHGHFSRALLARWIELPVIEGRRFAMAPGAYSTLGFEHGATQVLAHNVTEHLRSPGPARDAEAEAEQGEGAHR</sequence>
<protein>
    <submittedName>
        <fullName evidence="4">Probable phosphoglycerate mutase</fullName>
    </submittedName>
</protein>
<feature type="region of interest" description="Disordered" evidence="3">
    <location>
        <begin position="193"/>
        <end position="214"/>
    </location>
</feature>
<dbReference type="SMART" id="SM00855">
    <property type="entry name" value="PGAM"/>
    <property type="match status" value="1"/>
</dbReference>
<name>A0A1G8F7C3_9NOCA</name>
<dbReference type="PANTHER" id="PTHR48100">
    <property type="entry name" value="BROAD-SPECIFICITY PHOSPHATASE YOR283W-RELATED"/>
    <property type="match status" value="1"/>
</dbReference>
<organism evidence="4 5">
    <name type="scientific">Rhodococcus triatomae</name>
    <dbReference type="NCBI Taxonomy" id="300028"/>
    <lineage>
        <taxon>Bacteria</taxon>
        <taxon>Bacillati</taxon>
        <taxon>Actinomycetota</taxon>
        <taxon>Actinomycetes</taxon>
        <taxon>Mycobacteriales</taxon>
        <taxon>Nocardiaceae</taxon>
        <taxon>Rhodococcus</taxon>
    </lineage>
</organism>
<accession>A0A1G8F7C3</accession>
<dbReference type="InterPro" id="IPR013078">
    <property type="entry name" value="His_Pase_superF_clade-1"/>
</dbReference>
<keyword evidence="5" id="KW-1185">Reference proteome</keyword>
<dbReference type="InterPro" id="IPR029033">
    <property type="entry name" value="His_PPase_superfam"/>
</dbReference>
<dbReference type="Gene3D" id="3.40.50.1240">
    <property type="entry name" value="Phosphoglycerate mutase-like"/>
    <property type="match status" value="1"/>
</dbReference>
<gene>
    <name evidence="4" type="ORF">SAMN05444695_103197</name>
</gene>
<reference evidence="4 5" key="1">
    <citation type="submission" date="2016-10" db="EMBL/GenBank/DDBJ databases">
        <authorList>
            <person name="de Groot N.N."/>
        </authorList>
    </citation>
    <scope>NUCLEOTIDE SEQUENCE [LARGE SCALE GENOMIC DNA]</scope>
    <source>
        <strain evidence="4 5">DSM 44892</strain>
    </source>
</reference>
<feature type="active site" description="Proton donor/acceptor" evidence="1">
    <location>
        <position position="81"/>
    </location>
</feature>
<evidence type="ECO:0000256" key="3">
    <source>
        <dbReference type="SAM" id="MobiDB-lite"/>
    </source>
</evidence>
<evidence type="ECO:0000256" key="2">
    <source>
        <dbReference type="PIRSR" id="PIRSR613078-2"/>
    </source>
</evidence>
<dbReference type="AlphaFoldDB" id="A0A1G8F7C3"/>
<evidence type="ECO:0000256" key="1">
    <source>
        <dbReference type="PIRSR" id="PIRSR613078-1"/>
    </source>
</evidence>
<feature type="binding site" evidence="2">
    <location>
        <begin position="81"/>
        <end position="84"/>
    </location>
    <ligand>
        <name>substrate</name>
    </ligand>
</feature>
<dbReference type="CDD" id="cd07067">
    <property type="entry name" value="HP_PGM_like"/>
    <property type="match status" value="1"/>
</dbReference>
<dbReference type="PANTHER" id="PTHR48100:SF15">
    <property type="entry name" value="SEDOHEPTULOSE 1,7-BISPHOSPHATASE"/>
    <property type="match status" value="1"/>
</dbReference>
<dbReference type="NCBIfam" id="NF009993">
    <property type="entry name" value="PRK13462.1"/>
    <property type="match status" value="1"/>
</dbReference>
<dbReference type="InterPro" id="IPR050275">
    <property type="entry name" value="PGM_Phosphatase"/>
</dbReference>
<feature type="active site" description="Tele-phosphohistidine intermediate" evidence="1">
    <location>
        <position position="9"/>
    </location>
</feature>
<dbReference type="EMBL" id="FNDN01000003">
    <property type="protein sequence ID" value="SDH78063.1"/>
    <property type="molecule type" value="Genomic_DNA"/>
</dbReference>
<dbReference type="GO" id="GO:0101006">
    <property type="term" value="F:protein histidine phosphatase activity"/>
    <property type="evidence" value="ECO:0007669"/>
    <property type="project" value="TreeGrafter"/>
</dbReference>
<feature type="binding site" evidence="2">
    <location>
        <position position="60"/>
    </location>
    <ligand>
        <name>substrate</name>
    </ligand>
</feature>
<proteinExistence type="predicted"/>
<dbReference type="Pfam" id="PF00300">
    <property type="entry name" value="His_Phos_1"/>
    <property type="match status" value="1"/>
</dbReference>
<evidence type="ECO:0000313" key="5">
    <source>
        <dbReference type="Proteomes" id="UP000183263"/>
    </source>
</evidence>
<dbReference type="Proteomes" id="UP000183263">
    <property type="component" value="Unassembled WGS sequence"/>
</dbReference>
<evidence type="ECO:0000313" key="4">
    <source>
        <dbReference type="EMBL" id="SDH78063.1"/>
    </source>
</evidence>
<feature type="binding site" evidence="2">
    <location>
        <begin position="21"/>
        <end position="22"/>
    </location>
    <ligand>
        <name>substrate</name>
    </ligand>
</feature>